<keyword evidence="4" id="KW-0804">Transcription</keyword>
<keyword evidence="6" id="KW-1185">Reference proteome</keyword>
<dbReference type="RefSeq" id="WP_316413367.1">
    <property type="nucleotide sequence ID" value="NZ_AP027080.1"/>
</dbReference>
<dbReference type="GO" id="GO:0003677">
    <property type="term" value="F:DNA binding"/>
    <property type="evidence" value="ECO:0007669"/>
    <property type="project" value="UniProtKB-KW"/>
</dbReference>
<dbReference type="GO" id="GO:0045892">
    <property type="term" value="P:negative regulation of DNA-templated transcription"/>
    <property type="evidence" value="ECO:0007669"/>
    <property type="project" value="InterPro"/>
</dbReference>
<evidence type="ECO:0000313" key="6">
    <source>
        <dbReference type="Proteomes" id="UP001238179"/>
    </source>
</evidence>
<reference evidence="6" key="1">
    <citation type="journal article" date="2023" name="Int. J. Syst. Evol. Microbiol.">
        <title>Mesoterricola silvestris gen. nov., sp. nov., Mesoterricola sediminis sp. nov., Geothrix oryzae sp. nov., Geothrix edaphica sp. nov., Geothrix rubra sp. nov., and Geothrix limicola sp. nov., six novel members of Acidobacteriota isolated from soils.</title>
        <authorList>
            <person name="Itoh H."/>
            <person name="Sugisawa Y."/>
            <person name="Mise K."/>
            <person name="Xu Z."/>
            <person name="Kuniyasu M."/>
            <person name="Ushijima N."/>
            <person name="Kawano K."/>
            <person name="Kobayashi E."/>
            <person name="Shiratori Y."/>
            <person name="Masuda Y."/>
            <person name="Senoo K."/>
        </authorList>
    </citation>
    <scope>NUCLEOTIDE SEQUENCE [LARGE SCALE GENOMIC DNA]</scope>
    <source>
        <strain evidence="6">W79</strain>
    </source>
</reference>
<dbReference type="PIRSF" id="PIRSF019455">
    <property type="entry name" value="CopR_AtkY"/>
    <property type="match status" value="1"/>
</dbReference>
<dbReference type="Pfam" id="PF03965">
    <property type="entry name" value="Penicillinase_R"/>
    <property type="match status" value="1"/>
</dbReference>
<dbReference type="InterPro" id="IPR036390">
    <property type="entry name" value="WH_DNA-bd_sf"/>
</dbReference>
<evidence type="ECO:0000256" key="2">
    <source>
        <dbReference type="ARBA" id="ARBA00023015"/>
    </source>
</evidence>
<proteinExistence type="inferred from homology"/>
<organism evidence="5 6">
    <name type="scientific">Mesoterricola silvestris</name>
    <dbReference type="NCBI Taxonomy" id="2927979"/>
    <lineage>
        <taxon>Bacteria</taxon>
        <taxon>Pseudomonadati</taxon>
        <taxon>Acidobacteriota</taxon>
        <taxon>Holophagae</taxon>
        <taxon>Holophagales</taxon>
        <taxon>Holophagaceae</taxon>
        <taxon>Mesoterricola</taxon>
    </lineage>
</organism>
<dbReference type="Gene3D" id="1.10.10.10">
    <property type="entry name" value="Winged helix-like DNA-binding domain superfamily/Winged helix DNA-binding domain"/>
    <property type="match status" value="1"/>
</dbReference>
<dbReference type="Proteomes" id="UP001238179">
    <property type="component" value="Chromosome"/>
</dbReference>
<dbReference type="AlphaFoldDB" id="A0AA48GNQ0"/>
<dbReference type="EMBL" id="AP027080">
    <property type="protein sequence ID" value="BDU74694.1"/>
    <property type="molecule type" value="Genomic_DNA"/>
</dbReference>
<evidence type="ECO:0000256" key="1">
    <source>
        <dbReference type="ARBA" id="ARBA00011046"/>
    </source>
</evidence>
<evidence type="ECO:0000256" key="3">
    <source>
        <dbReference type="ARBA" id="ARBA00023125"/>
    </source>
</evidence>
<accession>A0AA48GNQ0</accession>
<evidence type="ECO:0000256" key="4">
    <source>
        <dbReference type="ARBA" id="ARBA00023163"/>
    </source>
</evidence>
<dbReference type="SUPFAM" id="SSF46785">
    <property type="entry name" value="Winged helix' DNA-binding domain"/>
    <property type="match status" value="1"/>
</dbReference>
<keyword evidence="2" id="KW-0805">Transcription regulation</keyword>
<gene>
    <name evidence="5" type="ORF">METEAL_38680</name>
</gene>
<comment type="similarity">
    <text evidence="1">Belongs to the BlaI transcriptional regulatory family.</text>
</comment>
<dbReference type="KEGG" id="msil:METEAL_38680"/>
<protein>
    <submittedName>
        <fullName evidence="5">Transcriptional regulator</fullName>
    </submittedName>
</protein>
<evidence type="ECO:0000313" key="5">
    <source>
        <dbReference type="EMBL" id="BDU74694.1"/>
    </source>
</evidence>
<keyword evidence="3" id="KW-0238">DNA-binding</keyword>
<dbReference type="Gene3D" id="1.10.4040.10">
    <property type="entry name" value="Penicillinase repressor domain"/>
    <property type="match status" value="1"/>
</dbReference>
<sequence length="128" mass="14381">MNHPLPRPTDGELAILRVLWERGPSTVRQIHEVLAGEKDLGYTSVLKLLQVMTEKNLVTRDDRERSHVYQAAQSAERTREHLVGDLLDRAFGGSAAKLVIQALSSRKTSRAELDEIRALLDRAEGRKS</sequence>
<dbReference type="InterPro" id="IPR036388">
    <property type="entry name" value="WH-like_DNA-bd_sf"/>
</dbReference>
<name>A0AA48GNQ0_9BACT</name>
<dbReference type="InterPro" id="IPR005650">
    <property type="entry name" value="BlaI_family"/>
</dbReference>